<dbReference type="OrthoDB" id="2529467at2759"/>
<keyword evidence="3" id="KW-1185">Reference proteome</keyword>
<name>A0A0P9ERT7_RHOGW</name>
<feature type="compositionally biased region" description="Basic and acidic residues" evidence="1">
    <location>
        <begin position="457"/>
        <end position="479"/>
    </location>
</feature>
<dbReference type="CDD" id="cd05162">
    <property type="entry name" value="PWWP"/>
    <property type="match status" value="1"/>
</dbReference>
<proteinExistence type="predicted"/>
<feature type="compositionally biased region" description="Low complexity" evidence="1">
    <location>
        <begin position="194"/>
        <end position="213"/>
    </location>
</feature>
<feature type="compositionally biased region" description="Low complexity" evidence="1">
    <location>
        <begin position="317"/>
        <end position="327"/>
    </location>
</feature>
<dbReference type="GeneID" id="28978690"/>
<dbReference type="Proteomes" id="UP000053890">
    <property type="component" value="Unassembled WGS sequence"/>
</dbReference>
<feature type="compositionally biased region" description="Low complexity" evidence="1">
    <location>
        <begin position="286"/>
        <end position="299"/>
    </location>
</feature>
<organism evidence="2 3">
    <name type="scientific">Rhodotorula graminis (strain WP1)</name>
    <dbReference type="NCBI Taxonomy" id="578459"/>
    <lineage>
        <taxon>Eukaryota</taxon>
        <taxon>Fungi</taxon>
        <taxon>Dikarya</taxon>
        <taxon>Basidiomycota</taxon>
        <taxon>Pucciniomycotina</taxon>
        <taxon>Microbotryomycetes</taxon>
        <taxon>Sporidiobolales</taxon>
        <taxon>Sporidiobolaceae</taxon>
        <taxon>Rhodotorula</taxon>
    </lineage>
</organism>
<feature type="compositionally biased region" description="Acidic residues" evidence="1">
    <location>
        <begin position="438"/>
        <end position="456"/>
    </location>
</feature>
<gene>
    <name evidence="2" type="ORF">RHOBADRAFT_56209</name>
</gene>
<evidence type="ECO:0000313" key="2">
    <source>
        <dbReference type="EMBL" id="KPV72082.1"/>
    </source>
</evidence>
<feature type="compositionally biased region" description="Low complexity" evidence="1">
    <location>
        <begin position="341"/>
        <end position="354"/>
    </location>
</feature>
<feature type="region of interest" description="Disordered" evidence="1">
    <location>
        <begin position="164"/>
        <end position="479"/>
    </location>
</feature>
<reference evidence="2 3" key="1">
    <citation type="journal article" date="2015" name="Front. Microbiol.">
        <title>Genome sequence of the plant growth promoting endophytic yeast Rhodotorula graminis WP1.</title>
        <authorList>
            <person name="Firrincieli A."/>
            <person name="Otillar R."/>
            <person name="Salamov A."/>
            <person name="Schmutz J."/>
            <person name="Khan Z."/>
            <person name="Redman R.S."/>
            <person name="Fleck N.D."/>
            <person name="Lindquist E."/>
            <person name="Grigoriev I.V."/>
            <person name="Doty S.L."/>
        </authorList>
    </citation>
    <scope>NUCLEOTIDE SEQUENCE [LARGE SCALE GENOMIC DNA]</scope>
    <source>
        <strain evidence="2 3">WP1</strain>
    </source>
</reference>
<dbReference type="Gene3D" id="2.30.30.140">
    <property type="match status" value="1"/>
</dbReference>
<feature type="region of interest" description="Disordered" evidence="1">
    <location>
        <begin position="1"/>
        <end position="28"/>
    </location>
</feature>
<accession>A0A0P9ERT7</accession>
<evidence type="ECO:0000313" key="3">
    <source>
        <dbReference type="Proteomes" id="UP000053890"/>
    </source>
</evidence>
<feature type="compositionally biased region" description="Polar residues" evidence="1">
    <location>
        <begin position="264"/>
        <end position="276"/>
    </location>
</feature>
<protein>
    <submittedName>
        <fullName evidence="2">Uncharacterized protein</fullName>
    </submittedName>
</protein>
<sequence length="617" mass="64824">MHSPSTAATPAAPTTVLEGQKPSLNSPPDEPVVAHYMALLASLISQLAALVPQGPPPALHAADALARATTWTDLRLSLRDSFASPEYIFGARSPDHIAKKCAHHVVLALHRLGAAKLARNVVEHEKAALGAAQGGHEAGEWTGMVELLAWVRAVKRVLSLSTNGASSTFTTTTPQSAHVAAAPPVAEPRPPAAPSLANSTSPAPAASSSSFSFAPPPAPGSLAEKAKKLKAKKEARLSSAPSASPSTEPVPPSYAVSATPDVVTPSQHVLESSVGRSRTAAEVAGSELLSDSPLSAAPSTRSPELPATPVVAEAVEPSATTSSSSTTAPPPPPAPLPSGPPSAGFAPPAAPGTAFEKPAKARKPRSTSSTPAPVAGGAAERPTRRRRAPLKLTAEHESDDDEWDDAASSGAGKGRRAKRRSSVGLGGAAKKRRGDTLEGVDDDEDEVDELASDYEEQVERKAKAERERQKSRAREEEANRNRFAVQSCVMVKFPNYSWFPAVVLDPATAPPETQGKRVKSAYLVKSIPSGGDHRWVAPDDGSILAIQPTQLDDILLGRYKSPPPQSWVKWRSELVEAVMLIKSPERLANWLSRPTDLEVQLAAKAEKKRAAKAASYW</sequence>
<dbReference type="RefSeq" id="XP_018268131.1">
    <property type="nucleotide sequence ID" value="XM_018418242.1"/>
</dbReference>
<feature type="compositionally biased region" description="Pro residues" evidence="1">
    <location>
        <begin position="328"/>
        <end position="340"/>
    </location>
</feature>
<dbReference type="AlphaFoldDB" id="A0A0P9ERT7"/>
<feature type="compositionally biased region" description="Low complexity" evidence="1">
    <location>
        <begin position="238"/>
        <end position="247"/>
    </location>
</feature>
<feature type="compositionally biased region" description="Low complexity" evidence="1">
    <location>
        <begin position="164"/>
        <end position="184"/>
    </location>
</feature>
<evidence type="ECO:0000256" key="1">
    <source>
        <dbReference type="SAM" id="MobiDB-lite"/>
    </source>
</evidence>
<dbReference type="EMBL" id="KQ474089">
    <property type="protein sequence ID" value="KPV72082.1"/>
    <property type="molecule type" value="Genomic_DNA"/>
</dbReference>
<feature type="compositionally biased region" description="Low complexity" evidence="1">
    <location>
        <begin position="1"/>
        <end position="15"/>
    </location>
</feature>
<dbReference type="SUPFAM" id="SSF63748">
    <property type="entry name" value="Tudor/PWWP/MBT"/>
    <property type="match status" value="1"/>
</dbReference>